<dbReference type="InterPro" id="IPR055170">
    <property type="entry name" value="GFO_IDH_MocA-like_dom"/>
</dbReference>
<sequence length="331" mass="36533">MSQTLQWGILGTSFISGVMANAIHKEGNTRIHAVAGRTLPTLEQFAQDHDIATVTSDFDAVIEDSNVDIVYIALPNHLHHEYIIKAANAGKAILCEKSLSVDMEKTAESLAAVEQNNVFFMEGLMYLHHPFTSKILEMLDSGIIGEVRSIQGHYCASIVQFVNPGSKGALYNLGCYPASLLHLVMQHSFGSQIFDNYTLTAHGRRGNDGNICESAATLHFNNGVVCQLHTAEDYGLQAGFTILGTEGCIQLKSNPWLPEATGNQLIIQKYEQQEEIVEIDADGDAFLYQVRKTREFLEAGLKQANRPAALPTDSYQIMELLTRWEQATVCK</sequence>
<dbReference type="Gene3D" id="3.30.360.10">
    <property type="entry name" value="Dihydrodipicolinate Reductase, domain 2"/>
    <property type="match status" value="1"/>
</dbReference>
<dbReference type="AlphaFoldDB" id="A0A1Q9GZB1"/>
<dbReference type="Pfam" id="PF22725">
    <property type="entry name" value="GFO_IDH_MocA_C3"/>
    <property type="match status" value="1"/>
</dbReference>
<evidence type="ECO:0000259" key="4">
    <source>
        <dbReference type="Pfam" id="PF22725"/>
    </source>
</evidence>
<keyword evidence="6" id="KW-1185">Reference proteome</keyword>
<feature type="domain" description="GFO/IDH/MocA-like oxidoreductase" evidence="4">
    <location>
        <begin position="134"/>
        <end position="249"/>
    </location>
</feature>
<gene>
    <name evidence="5" type="ORF">BIT28_15670</name>
</gene>
<organism evidence="5 6">
    <name type="scientific">Photobacterium proteolyticum</name>
    <dbReference type="NCBI Taxonomy" id="1903952"/>
    <lineage>
        <taxon>Bacteria</taxon>
        <taxon>Pseudomonadati</taxon>
        <taxon>Pseudomonadota</taxon>
        <taxon>Gammaproteobacteria</taxon>
        <taxon>Vibrionales</taxon>
        <taxon>Vibrionaceae</taxon>
        <taxon>Photobacterium</taxon>
    </lineage>
</organism>
<evidence type="ECO:0000256" key="2">
    <source>
        <dbReference type="ARBA" id="ARBA00023002"/>
    </source>
</evidence>
<dbReference type="GO" id="GO:0000166">
    <property type="term" value="F:nucleotide binding"/>
    <property type="evidence" value="ECO:0007669"/>
    <property type="project" value="InterPro"/>
</dbReference>
<proteinExistence type="inferred from homology"/>
<accession>A0A1Q9GZB1</accession>
<dbReference type="InterPro" id="IPR036291">
    <property type="entry name" value="NAD(P)-bd_dom_sf"/>
</dbReference>
<reference evidence="5 6" key="1">
    <citation type="submission" date="2016-09" db="EMBL/GenBank/DDBJ databases">
        <title>Photobacterium proteolyticum sp. nov. a protease producing bacterium isolated from ocean sediments of Laizhou Bay.</title>
        <authorList>
            <person name="Li Y."/>
        </authorList>
    </citation>
    <scope>NUCLEOTIDE SEQUENCE [LARGE SCALE GENOMIC DNA]</scope>
    <source>
        <strain evidence="5 6">13-12</strain>
    </source>
</reference>
<dbReference type="STRING" id="1903952.BIT28_15670"/>
<protein>
    <submittedName>
        <fullName evidence="5">Oxidoreductase</fullName>
    </submittedName>
</protein>
<evidence type="ECO:0000256" key="1">
    <source>
        <dbReference type="ARBA" id="ARBA00010928"/>
    </source>
</evidence>
<dbReference type="SUPFAM" id="SSF55347">
    <property type="entry name" value="Glyceraldehyde-3-phosphate dehydrogenase-like, C-terminal domain"/>
    <property type="match status" value="1"/>
</dbReference>
<keyword evidence="2" id="KW-0560">Oxidoreductase</keyword>
<comment type="caution">
    <text evidence="5">The sequence shown here is derived from an EMBL/GenBank/DDBJ whole genome shotgun (WGS) entry which is preliminary data.</text>
</comment>
<dbReference type="Gene3D" id="3.40.50.720">
    <property type="entry name" value="NAD(P)-binding Rossmann-like Domain"/>
    <property type="match status" value="1"/>
</dbReference>
<dbReference type="PANTHER" id="PTHR22604">
    <property type="entry name" value="OXIDOREDUCTASES"/>
    <property type="match status" value="1"/>
</dbReference>
<dbReference type="PANTHER" id="PTHR22604:SF105">
    <property type="entry name" value="TRANS-1,2-DIHYDROBENZENE-1,2-DIOL DEHYDROGENASE"/>
    <property type="match status" value="1"/>
</dbReference>
<evidence type="ECO:0000313" key="5">
    <source>
        <dbReference type="EMBL" id="OLQ80512.1"/>
    </source>
</evidence>
<dbReference type="Pfam" id="PF01408">
    <property type="entry name" value="GFO_IDH_MocA"/>
    <property type="match status" value="1"/>
</dbReference>
<dbReference type="InterPro" id="IPR000683">
    <property type="entry name" value="Gfo/Idh/MocA-like_OxRdtase_N"/>
</dbReference>
<dbReference type="Proteomes" id="UP000186905">
    <property type="component" value="Unassembled WGS sequence"/>
</dbReference>
<dbReference type="InterPro" id="IPR050984">
    <property type="entry name" value="Gfo/Idh/MocA_domain"/>
</dbReference>
<feature type="domain" description="Gfo/Idh/MocA-like oxidoreductase N-terminal" evidence="3">
    <location>
        <begin position="6"/>
        <end position="123"/>
    </location>
</feature>
<evidence type="ECO:0000313" key="6">
    <source>
        <dbReference type="Proteomes" id="UP000186905"/>
    </source>
</evidence>
<dbReference type="OrthoDB" id="9774191at2"/>
<evidence type="ECO:0000259" key="3">
    <source>
        <dbReference type="Pfam" id="PF01408"/>
    </source>
</evidence>
<dbReference type="EMBL" id="MJIL01000046">
    <property type="protein sequence ID" value="OLQ80512.1"/>
    <property type="molecule type" value="Genomic_DNA"/>
</dbReference>
<name>A0A1Q9GZB1_9GAMM</name>
<comment type="similarity">
    <text evidence="1">Belongs to the Gfo/Idh/MocA family.</text>
</comment>
<dbReference type="SUPFAM" id="SSF51735">
    <property type="entry name" value="NAD(P)-binding Rossmann-fold domains"/>
    <property type="match status" value="1"/>
</dbReference>
<dbReference type="RefSeq" id="WP_075762232.1">
    <property type="nucleotide sequence ID" value="NZ_MJIL01000046.1"/>
</dbReference>
<dbReference type="GO" id="GO:0016491">
    <property type="term" value="F:oxidoreductase activity"/>
    <property type="evidence" value="ECO:0007669"/>
    <property type="project" value="UniProtKB-KW"/>
</dbReference>